<accession>A0A1E5QIF2</accession>
<proteinExistence type="predicted"/>
<reference evidence="1" key="1">
    <citation type="submission" date="2016-09" db="EMBL/GenBank/DDBJ databases">
        <title>Draft genome of thermotolerant cyanobacterium Desertifilum sp. strain IPPAS B-1220.</title>
        <authorList>
            <person name="Sinetova M.A."/>
            <person name="Bolakhan K."/>
            <person name="Zayadan B.K."/>
            <person name="Mironov K.S."/>
            <person name="Ustinova V."/>
            <person name="Kupriyanova E.V."/>
            <person name="Sidorov R.A."/>
            <person name="Skrypnik A.N."/>
            <person name="Gogoleva N.E."/>
            <person name="Gogolev Y.V."/>
            <person name="Los D.A."/>
        </authorList>
    </citation>
    <scope>NUCLEOTIDE SEQUENCE [LARGE SCALE GENOMIC DNA]</scope>
    <source>
        <strain evidence="1">IPPAS B-1220</strain>
    </source>
</reference>
<organism evidence="1">
    <name type="scientific">Desertifilum tharense IPPAS B-1220</name>
    <dbReference type="NCBI Taxonomy" id="1781255"/>
    <lineage>
        <taxon>Bacteria</taxon>
        <taxon>Bacillati</taxon>
        <taxon>Cyanobacteriota</taxon>
        <taxon>Cyanophyceae</taxon>
        <taxon>Desertifilales</taxon>
        <taxon>Desertifilaceae</taxon>
        <taxon>Desertifilum</taxon>
    </lineage>
</organism>
<dbReference type="OrthoDB" id="9812605at2"/>
<name>A0A1E5QIF2_9CYAN</name>
<dbReference type="AlphaFoldDB" id="A0A1E5QIF2"/>
<dbReference type="Gene3D" id="1.10.1070.20">
    <property type="match status" value="1"/>
</dbReference>
<comment type="caution">
    <text evidence="1">The sequence shown here is derived from an EMBL/GenBank/DDBJ whole genome shotgun (WGS) entry which is preliminary data.</text>
</comment>
<gene>
    <name evidence="1" type="ORF">BH720_14085</name>
</gene>
<dbReference type="EMBL" id="MJGC01000066">
    <property type="protein sequence ID" value="OEJ74357.1"/>
    <property type="molecule type" value="Genomic_DNA"/>
</dbReference>
<dbReference type="RefSeq" id="WP_069967855.1">
    <property type="nucleotide sequence ID" value="NZ_CM124774.1"/>
</dbReference>
<dbReference type="STRING" id="1781255.BH720_14085"/>
<evidence type="ECO:0000313" key="1">
    <source>
        <dbReference type="EMBL" id="OEJ74357.1"/>
    </source>
</evidence>
<protein>
    <submittedName>
        <fullName evidence="1">HipA-like protein</fullName>
    </submittedName>
</protein>
<sequence>MSHPFSIVEVPVDAADAEEAMGTKFKFWFQHPEKGYCLFKQARPNTGEDWAEKLAAEFAELLGLPHAEYELAIWNDKPGVISPLMVPNSTLIHGNDILAGLNSDYPRAQDYGVSQHTLEIVLSAIANPRVKLPLNWIAPAGITTAVDTFVGYLLLDAWIGNGDRHHENWGFIETPNQSVHLAPSYDHASSLGRELLDSKRQKYIENNSVKGYVGRARSAFYQQPEDRKPLPTLEAFSTVSKRYPHAALIWLEQLANLSFAQIKQLLTCLPSHRFSPLALEFVWQILHINHSRLLSLREELS</sequence>